<feature type="compositionally biased region" description="Basic and acidic residues" evidence="1">
    <location>
        <begin position="74"/>
        <end position="84"/>
    </location>
</feature>
<dbReference type="EMBL" id="MIGC01001021">
    <property type="protein sequence ID" value="PHJ23727.1"/>
    <property type="molecule type" value="Genomic_DNA"/>
</dbReference>
<dbReference type="Gene3D" id="2.60.120.920">
    <property type="match status" value="1"/>
</dbReference>
<feature type="region of interest" description="Disordered" evidence="1">
    <location>
        <begin position="148"/>
        <end position="209"/>
    </location>
</feature>
<dbReference type="GO" id="GO:0030276">
    <property type="term" value="F:clathrin binding"/>
    <property type="evidence" value="ECO:0007669"/>
    <property type="project" value="TreeGrafter"/>
</dbReference>
<feature type="compositionally biased region" description="Acidic residues" evidence="1">
    <location>
        <begin position="520"/>
        <end position="533"/>
    </location>
</feature>
<dbReference type="RefSeq" id="XP_067925402.1">
    <property type="nucleotide sequence ID" value="XM_068062626.1"/>
</dbReference>
<feature type="compositionally biased region" description="Basic and acidic residues" evidence="1">
    <location>
        <begin position="534"/>
        <end position="552"/>
    </location>
</feature>
<feature type="compositionally biased region" description="Low complexity" evidence="1">
    <location>
        <begin position="891"/>
        <end position="906"/>
    </location>
</feature>
<dbReference type="InterPro" id="IPR043136">
    <property type="entry name" value="B30.2/SPRY_sf"/>
</dbReference>
<feature type="region of interest" description="Disordered" evidence="1">
    <location>
        <begin position="591"/>
        <end position="946"/>
    </location>
</feature>
<evidence type="ECO:0000313" key="3">
    <source>
        <dbReference type="Proteomes" id="UP000221165"/>
    </source>
</evidence>
<feature type="compositionally biased region" description="Basic and acidic residues" evidence="1">
    <location>
        <begin position="639"/>
        <end position="651"/>
    </location>
</feature>
<reference evidence="2 3" key="1">
    <citation type="journal article" date="2017" name="Int. J. Parasitol.">
        <title>The genome of the protozoan parasite Cystoisospora suis and a reverse vaccinology approach to identify vaccine candidates.</title>
        <authorList>
            <person name="Palmieri N."/>
            <person name="Shrestha A."/>
            <person name="Ruttkowski B."/>
            <person name="Beck T."/>
            <person name="Vogl C."/>
            <person name="Tomley F."/>
            <person name="Blake D.P."/>
            <person name="Joachim A."/>
        </authorList>
    </citation>
    <scope>NUCLEOTIDE SEQUENCE [LARGE SCALE GENOMIC DNA]</scope>
    <source>
        <strain evidence="2 3">Wien I</strain>
    </source>
</reference>
<feature type="region of interest" description="Disordered" evidence="1">
    <location>
        <begin position="514"/>
        <end position="559"/>
    </location>
</feature>
<dbReference type="Proteomes" id="UP000221165">
    <property type="component" value="Unassembled WGS sequence"/>
</dbReference>
<proteinExistence type="predicted"/>
<organism evidence="2 3">
    <name type="scientific">Cystoisospora suis</name>
    <dbReference type="NCBI Taxonomy" id="483139"/>
    <lineage>
        <taxon>Eukaryota</taxon>
        <taxon>Sar</taxon>
        <taxon>Alveolata</taxon>
        <taxon>Apicomplexa</taxon>
        <taxon>Conoidasida</taxon>
        <taxon>Coccidia</taxon>
        <taxon>Eucoccidiorida</taxon>
        <taxon>Eimeriorina</taxon>
        <taxon>Sarcocystidae</taxon>
        <taxon>Cystoisospora</taxon>
    </lineage>
</organism>
<comment type="caution">
    <text evidence="2">The sequence shown here is derived from an EMBL/GenBank/DDBJ whole genome shotgun (WGS) entry which is preliminary data.</text>
</comment>
<dbReference type="GO" id="GO:0072318">
    <property type="term" value="P:clathrin coat disassembly"/>
    <property type="evidence" value="ECO:0007669"/>
    <property type="project" value="TreeGrafter"/>
</dbReference>
<feature type="region of interest" description="Disordered" evidence="1">
    <location>
        <begin position="64"/>
        <end position="101"/>
    </location>
</feature>
<evidence type="ECO:0000256" key="1">
    <source>
        <dbReference type="SAM" id="MobiDB-lite"/>
    </source>
</evidence>
<dbReference type="GO" id="GO:0031982">
    <property type="term" value="C:vesicle"/>
    <property type="evidence" value="ECO:0007669"/>
    <property type="project" value="TreeGrafter"/>
</dbReference>
<feature type="compositionally biased region" description="Basic and acidic residues" evidence="1">
    <location>
        <begin position="913"/>
        <end position="926"/>
    </location>
</feature>
<evidence type="ECO:0000313" key="2">
    <source>
        <dbReference type="EMBL" id="PHJ23727.1"/>
    </source>
</evidence>
<accession>A0A2C6L4S0</accession>
<protein>
    <submittedName>
        <fullName evidence="2">Uncharacterized protein</fullName>
    </submittedName>
</protein>
<dbReference type="GO" id="GO:0072583">
    <property type="term" value="P:clathrin-dependent endocytosis"/>
    <property type="evidence" value="ECO:0007669"/>
    <property type="project" value="TreeGrafter"/>
</dbReference>
<dbReference type="PANTHER" id="PTHR23172">
    <property type="entry name" value="AUXILIN/CYCLIN G-ASSOCIATED KINASE-RELATED"/>
    <property type="match status" value="1"/>
</dbReference>
<dbReference type="PANTHER" id="PTHR23172:SF19">
    <property type="entry name" value="J DOMAIN-CONTAINING PROTEIN"/>
    <property type="match status" value="1"/>
</dbReference>
<dbReference type="GO" id="GO:0005737">
    <property type="term" value="C:cytoplasm"/>
    <property type="evidence" value="ECO:0007669"/>
    <property type="project" value="TreeGrafter"/>
</dbReference>
<name>A0A2C6L4S0_9APIC</name>
<feature type="compositionally biased region" description="Basic and acidic residues" evidence="1">
    <location>
        <begin position="662"/>
        <end position="681"/>
    </location>
</feature>
<feature type="compositionally biased region" description="Acidic residues" evidence="1">
    <location>
        <begin position="154"/>
        <end position="167"/>
    </location>
</feature>
<feature type="region of interest" description="Disordered" evidence="1">
    <location>
        <begin position="399"/>
        <end position="421"/>
    </location>
</feature>
<dbReference type="VEuPathDB" id="ToxoDB:CSUI_002425"/>
<dbReference type="AlphaFoldDB" id="A0A2C6L4S0"/>
<gene>
    <name evidence="2" type="ORF">CSUI_002425</name>
</gene>
<feature type="compositionally biased region" description="Basic and acidic residues" evidence="1">
    <location>
        <begin position="828"/>
        <end position="840"/>
    </location>
</feature>
<feature type="compositionally biased region" description="Basic and acidic residues" evidence="1">
    <location>
        <begin position="595"/>
        <end position="632"/>
    </location>
</feature>
<dbReference type="GeneID" id="94425837"/>
<sequence length="998" mass="108418">MGNVCGKGGIFRDALQIDMAPLYHFTYVSEGNKELEEAAIKCFDKMTEAEWNIVMSKGPSGWRLQLPSPSGKLQKAESETDSRPTRASIADKSSVLKEEAKSKMRNFRESVAMAIAPGAGLPSGTPRSARGCEVDIVQEGCCTVRFDTLNPSVNDEEDGSEENDDNEVPAPATGDGKANDAGEGEAPSAQTKENAPAKPSKKERTIQPKPVVLQSTLPLPPQVSISLYDLLCPSRMLLSLSEGDVLGVLLCRRDGTILFLLNGAPLKSVTCPDIILDETDPSSFTAKDGGGAPAPARPDIYVTLGLIGRGECEVNFGGKTYTAHGYIRDIGGGIIKSNAPIQARVFGQRLASFSQMLAELQIFYQIYCPVMLPKAKGMVVMNISRLDVSPRLAGRTRLGKFPSTLSRPAPKAGDKKSLSPQPGAAAWLAATFSSREFEEELKANYGKSLRDVRGIVEDDVLLIVCLPVFDDEFHLSCKLKVKYNLDLYSFSPVEEGSEELAALRRSLRPSKMPKQLNLLEGEEIPADTGDGEDGADRETAAPRRKCRAEGAARKSVKRASRATAGMAAATAAAMAAAQAAENAAAAAAQAAQNVKDQDAKKEKLREEREKRRRERADRRQSRLDKEALRDMLEFQLKQQAEEEARARERAKNRPSQSATFEEEQRKAEEKRIELEQKKANVEKALGVSDDVWWEEMKRREQESEEEWERLENAEKEAAAAAEQNRVAREETANETQEPADQAAEKRPDKGRRTKSVRLCGDDELTVDDLPKKEEPPHPPSESQEGNSQAASESGDPEPQPQQQADLPESSEVEADGEQVKSPLPGDDGQPHDHCNEERFELLAGVPQPQDDIEASAEVVGTETECAQNSHGETDETLPTSGEADFGSGFFSEAAESSGGDSAGGQEPLQADIFGDREEAAVEEERCNAQTETAQEPPHAEQTGENAVFQTAKDLVEDVVRRGSQISLSLSQGQVQLLDALAAQEPVTASVPPVDELVD</sequence>
<keyword evidence="3" id="KW-1185">Reference proteome</keyword>
<dbReference type="OrthoDB" id="258495at2759"/>